<dbReference type="PANTHER" id="PTHR33594:SF1">
    <property type="entry name" value="HD_PDEASE DOMAIN-CONTAINING PROTEIN"/>
    <property type="match status" value="1"/>
</dbReference>
<dbReference type="SUPFAM" id="SSF109604">
    <property type="entry name" value="HD-domain/PDEase-like"/>
    <property type="match status" value="1"/>
</dbReference>
<evidence type="ECO:0008006" key="3">
    <source>
        <dbReference type="Google" id="ProtNLM"/>
    </source>
</evidence>
<protein>
    <recommendedName>
        <fullName evidence="3">HD domain-containing protein</fullName>
    </recommendedName>
</protein>
<dbReference type="Proteomes" id="UP001228504">
    <property type="component" value="Unassembled WGS sequence"/>
</dbReference>
<gene>
    <name evidence="1" type="ORF">J2S18_000468</name>
</gene>
<accession>A0ABT9UPH8</accession>
<dbReference type="EMBL" id="JAUSUF010000001">
    <property type="protein sequence ID" value="MDQ0148551.1"/>
    <property type="molecule type" value="Genomic_DNA"/>
</dbReference>
<keyword evidence="2" id="KW-1185">Reference proteome</keyword>
<sequence>MSKYYNSVRKEIEILLDNNHKEDIYHLDRVYKIAKYINEKESLEINDDILCLSCYIYDLDRVFENINDKNKYINKIFDRLSLSDNIKKQIKDCIGFVYKDNKLSIEAKVLKDASNLDKLGAVGIGRAFMIGGYKEEVLYDPSVNLESDDDTLKEKNPSVVHYIYENLFKLEDHMETDTGRNIARKRIDYMEEYLNKFFEEFEGIV</sequence>
<evidence type="ECO:0000313" key="1">
    <source>
        <dbReference type="EMBL" id="MDQ0148551.1"/>
    </source>
</evidence>
<name>A0ABT9UPH8_9FIRM</name>
<dbReference type="PANTHER" id="PTHR33594">
    <property type="entry name" value="SUPERFAMILY HYDROLASE, PUTATIVE (AFU_ORTHOLOGUE AFUA_1G03035)-RELATED"/>
    <property type="match status" value="1"/>
</dbReference>
<reference evidence="1 2" key="1">
    <citation type="submission" date="2023-07" db="EMBL/GenBank/DDBJ databases">
        <title>Genomic Encyclopedia of Type Strains, Phase IV (KMG-IV): sequencing the most valuable type-strain genomes for metagenomic binning, comparative biology and taxonomic classification.</title>
        <authorList>
            <person name="Goeker M."/>
        </authorList>
    </citation>
    <scope>NUCLEOTIDE SEQUENCE [LARGE SCALE GENOMIC DNA]</scope>
    <source>
        <strain evidence="1 2">DSM 20694</strain>
    </source>
</reference>
<dbReference type="Gene3D" id="1.10.3210.50">
    <property type="match status" value="1"/>
</dbReference>
<organism evidence="1 2">
    <name type="scientific">Eubacterium multiforme</name>
    <dbReference type="NCBI Taxonomy" id="83339"/>
    <lineage>
        <taxon>Bacteria</taxon>
        <taxon>Bacillati</taxon>
        <taxon>Bacillota</taxon>
        <taxon>Clostridia</taxon>
        <taxon>Eubacteriales</taxon>
        <taxon>Eubacteriaceae</taxon>
        <taxon>Eubacterium</taxon>
    </lineage>
</organism>
<proteinExistence type="predicted"/>
<dbReference type="RefSeq" id="WP_307482738.1">
    <property type="nucleotide sequence ID" value="NZ_JAUSUF010000001.1"/>
</dbReference>
<comment type="caution">
    <text evidence="1">The sequence shown here is derived from an EMBL/GenBank/DDBJ whole genome shotgun (WGS) entry which is preliminary data.</text>
</comment>
<evidence type="ECO:0000313" key="2">
    <source>
        <dbReference type="Proteomes" id="UP001228504"/>
    </source>
</evidence>